<dbReference type="Pfam" id="PF24712">
    <property type="entry name" value="YxiG_2"/>
    <property type="match status" value="1"/>
</dbReference>
<reference evidence="2 3" key="1">
    <citation type="submission" date="2017-02" db="EMBL/GenBank/DDBJ databases">
        <authorList>
            <person name="Peterson S.W."/>
        </authorList>
    </citation>
    <scope>NUCLEOTIDE SEQUENCE [LARGE SCALE GENOMIC DNA]</scope>
    <source>
        <strain evidence="2 3">VKM Ac-2059</strain>
    </source>
</reference>
<name>A0A1T5I9F2_9MICO</name>
<protein>
    <recommendedName>
        <fullName evidence="1">YxiG-like domain-containing protein</fullName>
    </recommendedName>
</protein>
<organism evidence="2 3">
    <name type="scientific">Okibacterium fritillariae</name>
    <dbReference type="NCBI Taxonomy" id="123320"/>
    <lineage>
        <taxon>Bacteria</taxon>
        <taxon>Bacillati</taxon>
        <taxon>Actinomycetota</taxon>
        <taxon>Actinomycetes</taxon>
        <taxon>Micrococcales</taxon>
        <taxon>Microbacteriaceae</taxon>
        <taxon>Okibacterium</taxon>
    </lineage>
</organism>
<dbReference type="STRING" id="123320.SAMN06309945_0099"/>
<accession>A0A1T5I9F2</accession>
<dbReference type="AlphaFoldDB" id="A0A1T5I9F2"/>
<proteinExistence type="predicted"/>
<gene>
    <name evidence="2" type="ORF">SAMN06309945_0099</name>
</gene>
<dbReference type="EMBL" id="FUZP01000001">
    <property type="protein sequence ID" value="SKC35708.1"/>
    <property type="molecule type" value="Genomic_DNA"/>
</dbReference>
<evidence type="ECO:0000313" key="2">
    <source>
        <dbReference type="EMBL" id="SKC35708.1"/>
    </source>
</evidence>
<sequence>MQAAFDDVFDEAIVFHGFTTYMRDYEVVIETSAAPSTGIPTRFLRFLFVNCVRAEVTTALSPTGWAGSLDERLIDAATGIDLDGYVWGVKWQAIYPGFAIVPDSELARSWSADVGIPFHEVRVQANGHTLTVVFSDLRVEPAPAGYAPFIVPAHGR</sequence>
<keyword evidence="3" id="KW-1185">Reference proteome</keyword>
<evidence type="ECO:0000313" key="3">
    <source>
        <dbReference type="Proteomes" id="UP000190857"/>
    </source>
</evidence>
<dbReference type="Proteomes" id="UP000190857">
    <property type="component" value="Unassembled WGS sequence"/>
</dbReference>
<evidence type="ECO:0000259" key="1">
    <source>
        <dbReference type="Pfam" id="PF24712"/>
    </source>
</evidence>
<feature type="domain" description="YxiG-like" evidence="1">
    <location>
        <begin position="2"/>
        <end position="151"/>
    </location>
</feature>
<dbReference type="InterPro" id="IPR058188">
    <property type="entry name" value="YxiG-like"/>
</dbReference>